<dbReference type="AlphaFoldDB" id="A0A369CFZ0"/>
<dbReference type="PANTHER" id="PTHR33751">
    <property type="entry name" value="CBB3-TYPE CYTOCHROME C OXIDASE SUBUNIT FIXP"/>
    <property type="match status" value="1"/>
</dbReference>
<evidence type="ECO:0000256" key="9">
    <source>
        <dbReference type="PIRSR" id="PIRSR000005-2"/>
    </source>
</evidence>
<evidence type="ECO:0000256" key="4">
    <source>
        <dbReference type="ARBA" id="ARBA00022723"/>
    </source>
</evidence>
<feature type="binding site" description="axial binding residue" evidence="9">
    <location>
        <position position="51"/>
    </location>
    <ligand>
        <name>heme c</name>
        <dbReference type="ChEBI" id="CHEBI:61717"/>
        <label>1</label>
    </ligand>
    <ligandPart>
        <name>Fe</name>
        <dbReference type="ChEBI" id="CHEBI:18248"/>
    </ligandPart>
</feature>
<accession>A0A369CFZ0</accession>
<evidence type="ECO:0000256" key="7">
    <source>
        <dbReference type="ARBA" id="ARBA00023004"/>
    </source>
</evidence>
<evidence type="ECO:0000256" key="10">
    <source>
        <dbReference type="SAM" id="SignalP"/>
    </source>
</evidence>
<dbReference type="GO" id="GO:0042597">
    <property type="term" value="C:periplasmic space"/>
    <property type="evidence" value="ECO:0007669"/>
    <property type="project" value="UniProtKB-SubCell"/>
</dbReference>
<keyword evidence="13" id="KW-1185">Reference proteome</keyword>
<dbReference type="InterPro" id="IPR036909">
    <property type="entry name" value="Cyt_c-like_dom_sf"/>
</dbReference>
<keyword evidence="2" id="KW-0813">Transport</keyword>
<evidence type="ECO:0000256" key="3">
    <source>
        <dbReference type="ARBA" id="ARBA00022617"/>
    </source>
</evidence>
<feature type="domain" description="Cytochrome c" evidence="11">
    <location>
        <begin position="35"/>
        <end position="116"/>
    </location>
</feature>
<dbReference type="OrthoDB" id="9773456at2"/>
<feature type="signal peptide" evidence="10">
    <location>
        <begin position="1"/>
        <end position="32"/>
    </location>
</feature>
<dbReference type="RefSeq" id="WP_114279732.1">
    <property type="nucleotide sequence ID" value="NZ_QPJY01000004.1"/>
</dbReference>
<keyword evidence="4 9" id="KW-0479">Metal-binding</keyword>
<feature type="binding site" description="axial binding residue" evidence="9">
    <location>
        <position position="165"/>
    </location>
    <ligand>
        <name>heme c</name>
        <dbReference type="ChEBI" id="CHEBI:61717"/>
        <label>2</label>
    </ligand>
    <ligandPart>
        <name>Fe</name>
        <dbReference type="ChEBI" id="CHEBI:18248"/>
    </ligandPart>
</feature>
<keyword evidence="3 8" id="KW-0349">Heme</keyword>
<evidence type="ECO:0000256" key="8">
    <source>
        <dbReference type="PIRSR" id="PIRSR000005-1"/>
    </source>
</evidence>
<sequence length="233" mass="25911">MTLLQPGTSPRRGLASLLLACLLLAAAAPSRGEEVDLENGFDINETCAGCHGVNGEGGKDGEYPRLAGLPAAYLARQLHLYRDRERPNLAMIEYVDERQMPDPDIRDIAAYLAAIELPIRMPDLPEDATSLEKLRAAEKVFNVPRVEGDPDAGQKIYKRECASCHGPEGWGDESEAVPMLAGQYTQYLWRSVDKYLKGTRIHDPSDPEYRLLAEFSETEIRDIFAYLSTVDDQ</sequence>
<name>A0A369CFZ0_9GAMM</name>
<evidence type="ECO:0000256" key="2">
    <source>
        <dbReference type="ARBA" id="ARBA00022448"/>
    </source>
</evidence>
<evidence type="ECO:0000256" key="6">
    <source>
        <dbReference type="ARBA" id="ARBA00022982"/>
    </source>
</evidence>
<dbReference type="GO" id="GO:0020037">
    <property type="term" value="F:heme binding"/>
    <property type="evidence" value="ECO:0007669"/>
    <property type="project" value="InterPro"/>
</dbReference>
<evidence type="ECO:0000259" key="11">
    <source>
        <dbReference type="PROSITE" id="PS51007"/>
    </source>
</evidence>
<comment type="PTM">
    <text evidence="8">Binds 2 heme c groups covalently per subunit.</text>
</comment>
<proteinExistence type="predicted"/>
<organism evidence="12 13">
    <name type="scientific">Thioalbus denitrificans</name>
    <dbReference type="NCBI Taxonomy" id="547122"/>
    <lineage>
        <taxon>Bacteria</taxon>
        <taxon>Pseudomonadati</taxon>
        <taxon>Pseudomonadota</taxon>
        <taxon>Gammaproteobacteria</taxon>
        <taxon>Chromatiales</taxon>
        <taxon>Ectothiorhodospiraceae</taxon>
        <taxon>Thioalbus</taxon>
    </lineage>
</organism>
<dbReference type="PANTHER" id="PTHR33751:SF9">
    <property type="entry name" value="CYTOCHROME C4"/>
    <property type="match status" value="1"/>
</dbReference>
<dbReference type="EMBL" id="QPJY01000004">
    <property type="protein sequence ID" value="RCX30754.1"/>
    <property type="molecule type" value="Genomic_DNA"/>
</dbReference>
<dbReference type="Proteomes" id="UP000252707">
    <property type="component" value="Unassembled WGS sequence"/>
</dbReference>
<feature type="binding site" description="axial binding residue" evidence="9">
    <location>
        <position position="91"/>
    </location>
    <ligand>
        <name>heme c</name>
        <dbReference type="ChEBI" id="CHEBI:61717"/>
        <label>1</label>
    </ligand>
    <ligandPart>
        <name>Fe</name>
        <dbReference type="ChEBI" id="CHEBI:18248"/>
    </ligandPart>
</feature>
<keyword evidence="6" id="KW-0249">Electron transport</keyword>
<dbReference type="Gene3D" id="1.10.760.10">
    <property type="entry name" value="Cytochrome c-like domain"/>
    <property type="match status" value="2"/>
</dbReference>
<dbReference type="SUPFAM" id="SSF46626">
    <property type="entry name" value="Cytochrome c"/>
    <property type="match status" value="2"/>
</dbReference>
<evidence type="ECO:0000313" key="12">
    <source>
        <dbReference type="EMBL" id="RCX30754.1"/>
    </source>
</evidence>
<comment type="caution">
    <text evidence="12">The sequence shown here is derived from an EMBL/GenBank/DDBJ whole genome shotgun (WGS) entry which is preliminary data.</text>
</comment>
<dbReference type="InterPro" id="IPR009056">
    <property type="entry name" value="Cyt_c-like_dom"/>
</dbReference>
<dbReference type="PIRSF" id="PIRSF000005">
    <property type="entry name" value="Cytochrome_c4"/>
    <property type="match status" value="1"/>
</dbReference>
<dbReference type="Pfam" id="PF00034">
    <property type="entry name" value="Cytochrom_C"/>
    <property type="match status" value="2"/>
</dbReference>
<dbReference type="GO" id="GO:0009055">
    <property type="term" value="F:electron transfer activity"/>
    <property type="evidence" value="ECO:0007669"/>
    <property type="project" value="InterPro"/>
</dbReference>
<feature type="binding site" description="covalent" evidence="8">
    <location>
        <position position="50"/>
    </location>
    <ligand>
        <name>heme c</name>
        <dbReference type="ChEBI" id="CHEBI:61717"/>
        <label>1</label>
    </ligand>
</feature>
<keyword evidence="10" id="KW-0732">Signal</keyword>
<feature type="chain" id="PRO_5017050147" evidence="10">
    <location>
        <begin position="33"/>
        <end position="233"/>
    </location>
</feature>
<feature type="domain" description="Cytochrome c" evidence="11">
    <location>
        <begin position="148"/>
        <end position="231"/>
    </location>
</feature>
<feature type="binding site" description="covalent" evidence="8">
    <location>
        <position position="161"/>
    </location>
    <ligand>
        <name>heme c</name>
        <dbReference type="ChEBI" id="CHEBI:61717"/>
        <label>2</label>
    </ligand>
</feature>
<dbReference type="InterPro" id="IPR024167">
    <property type="entry name" value="Cytochrome_c4-like"/>
</dbReference>
<evidence type="ECO:0000256" key="5">
    <source>
        <dbReference type="ARBA" id="ARBA00022764"/>
    </source>
</evidence>
<feature type="binding site" description="covalent" evidence="8">
    <location>
        <position position="164"/>
    </location>
    <ligand>
        <name>heme c</name>
        <dbReference type="ChEBI" id="CHEBI:61717"/>
        <label>2</label>
    </ligand>
</feature>
<feature type="binding site" description="covalent" evidence="8">
    <location>
        <position position="47"/>
    </location>
    <ligand>
        <name>heme c</name>
        <dbReference type="ChEBI" id="CHEBI:61717"/>
        <label>1</label>
    </ligand>
</feature>
<comment type="subcellular location">
    <subcellularLocation>
        <location evidence="1">Periplasm</location>
    </subcellularLocation>
</comment>
<reference evidence="12 13" key="1">
    <citation type="submission" date="2018-07" db="EMBL/GenBank/DDBJ databases">
        <title>Genomic Encyclopedia of Type Strains, Phase IV (KMG-IV): sequencing the most valuable type-strain genomes for metagenomic binning, comparative biology and taxonomic classification.</title>
        <authorList>
            <person name="Goeker M."/>
        </authorList>
    </citation>
    <scope>NUCLEOTIDE SEQUENCE [LARGE SCALE GENOMIC DNA]</scope>
    <source>
        <strain evidence="12 13">DSM 26407</strain>
    </source>
</reference>
<dbReference type="InterPro" id="IPR050597">
    <property type="entry name" value="Cytochrome_c_Oxidase_Subunit"/>
</dbReference>
<evidence type="ECO:0000256" key="1">
    <source>
        <dbReference type="ARBA" id="ARBA00004418"/>
    </source>
</evidence>
<keyword evidence="5" id="KW-0574">Periplasm</keyword>
<gene>
    <name evidence="12" type="ORF">DFQ59_104190</name>
</gene>
<protein>
    <submittedName>
        <fullName evidence="12">Cytochrome c553</fullName>
    </submittedName>
</protein>
<dbReference type="GO" id="GO:0005506">
    <property type="term" value="F:iron ion binding"/>
    <property type="evidence" value="ECO:0007669"/>
    <property type="project" value="InterPro"/>
</dbReference>
<keyword evidence="7 9" id="KW-0408">Iron</keyword>
<evidence type="ECO:0000313" key="13">
    <source>
        <dbReference type="Proteomes" id="UP000252707"/>
    </source>
</evidence>
<dbReference type="PROSITE" id="PS51007">
    <property type="entry name" value="CYTC"/>
    <property type="match status" value="2"/>
</dbReference>